<dbReference type="EMBL" id="CM029038">
    <property type="protein sequence ID" value="KAG2649659.1"/>
    <property type="molecule type" value="Genomic_DNA"/>
</dbReference>
<accession>A0A8T0X2A7</accession>
<evidence type="ECO:0000313" key="2">
    <source>
        <dbReference type="EMBL" id="KAG2649659.1"/>
    </source>
</evidence>
<protein>
    <submittedName>
        <fullName evidence="2">Uncharacterized protein</fullName>
    </submittedName>
</protein>
<dbReference type="Proteomes" id="UP000823388">
    <property type="component" value="Chromosome 1N"/>
</dbReference>
<keyword evidence="3" id="KW-1185">Reference proteome</keyword>
<dbReference type="AlphaFoldDB" id="A0A8T0X2A7"/>
<feature type="region of interest" description="Disordered" evidence="1">
    <location>
        <begin position="1"/>
        <end position="25"/>
    </location>
</feature>
<reference evidence="2" key="1">
    <citation type="submission" date="2020-05" db="EMBL/GenBank/DDBJ databases">
        <title>WGS assembly of Panicum virgatum.</title>
        <authorList>
            <person name="Lovell J.T."/>
            <person name="Jenkins J."/>
            <person name="Shu S."/>
            <person name="Juenger T.E."/>
            <person name="Schmutz J."/>
        </authorList>
    </citation>
    <scope>NUCLEOTIDE SEQUENCE</scope>
    <source>
        <strain evidence="2">AP13</strain>
    </source>
</reference>
<sequence>MFLRPTQIPRTHIINSPPSTDSRRLYPLSSTTAAAAPSPSCSACRCAETSGHRNSSLPSSCPCVMAGAVEGPVLVGFGLKKWSAGMERMVAMLLGLGD</sequence>
<evidence type="ECO:0000256" key="1">
    <source>
        <dbReference type="SAM" id="MobiDB-lite"/>
    </source>
</evidence>
<proteinExistence type="predicted"/>
<gene>
    <name evidence="2" type="ORF">PVAP13_1NG123757</name>
</gene>
<name>A0A8T0X2A7_PANVG</name>
<comment type="caution">
    <text evidence="2">The sequence shown here is derived from an EMBL/GenBank/DDBJ whole genome shotgun (WGS) entry which is preliminary data.</text>
</comment>
<organism evidence="2 3">
    <name type="scientific">Panicum virgatum</name>
    <name type="common">Blackwell switchgrass</name>
    <dbReference type="NCBI Taxonomy" id="38727"/>
    <lineage>
        <taxon>Eukaryota</taxon>
        <taxon>Viridiplantae</taxon>
        <taxon>Streptophyta</taxon>
        <taxon>Embryophyta</taxon>
        <taxon>Tracheophyta</taxon>
        <taxon>Spermatophyta</taxon>
        <taxon>Magnoliopsida</taxon>
        <taxon>Liliopsida</taxon>
        <taxon>Poales</taxon>
        <taxon>Poaceae</taxon>
        <taxon>PACMAD clade</taxon>
        <taxon>Panicoideae</taxon>
        <taxon>Panicodae</taxon>
        <taxon>Paniceae</taxon>
        <taxon>Panicinae</taxon>
        <taxon>Panicum</taxon>
        <taxon>Panicum sect. Hiantes</taxon>
    </lineage>
</organism>
<evidence type="ECO:0000313" key="3">
    <source>
        <dbReference type="Proteomes" id="UP000823388"/>
    </source>
</evidence>